<protein>
    <submittedName>
        <fullName evidence="1">Uncharacterized protein</fullName>
    </submittedName>
</protein>
<reference evidence="1 2" key="1">
    <citation type="journal article" date="2015" name="Genome Announc.">
        <title>Complete Genome Sequence of Pelosinus fermentans JBW45, a Member of a Remarkably Competitive Group of Negativicutes in the Firmicutes Phylum.</title>
        <authorList>
            <person name="De Leon K.B."/>
            <person name="Utturkar S.M."/>
            <person name="Camilleri L.B."/>
            <person name="Elias D.A."/>
            <person name="Arkin A.P."/>
            <person name="Fields M.W."/>
            <person name="Brown S.D."/>
            <person name="Wall J.D."/>
        </authorList>
    </citation>
    <scope>NUCLEOTIDE SEQUENCE [LARGE SCALE GENOMIC DNA]</scope>
    <source>
        <strain evidence="1 2">JBW45</strain>
    </source>
</reference>
<proteinExistence type="predicted"/>
<dbReference type="Proteomes" id="UP000005361">
    <property type="component" value="Chromosome"/>
</dbReference>
<dbReference type="AlphaFoldDB" id="I9NM89"/>
<reference evidence="2" key="2">
    <citation type="submission" date="2015-02" db="EMBL/GenBank/DDBJ databases">
        <title>Complete Genome Sequence of Pelosinus fermentans JBW45.</title>
        <authorList>
            <person name="De Leon K.B."/>
            <person name="Utturkar S.M."/>
            <person name="Camilleri L.B."/>
            <person name="Arkin A.P."/>
            <person name="Fields M.W."/>
            <person name="Brown S.D."/>
            <person name="Wall J.D."/>
        </authorList>
    </citation>
    <scope>NUCLEOTIDE SEQUENCE [LARGE SCALE GENOMIC DNA]</scope>
    <source>
        <strain evidence="2">JBW45</strain>
    </source>
</reference>
<dbReference type="KEGG" id="pft:JBW_01568"/>
<organism evidence="1 2">
    <name type="scientific">Pelosinus fermentans JBW45</name>
    <dbReference type="NCBI Taxonomy" id="1192197"/>
    <lineage>
        <taxon>Bacteria</taxon>
        <taxon>Bacillati</taxon>
        <taxon>Bacillota</taxon>
        <taxon>Negativicutes</taxon>
        <taxon>Selenomonadales</taxon>
        <taxon>Sporomusaceae</taxon>
        <taxon>Pelosinus</taxon>
    </lineage>
</organism>
<dbReference type="RefSeq" id="WP_007959723.1">
    <property type="nucleotide sequence ID" value="NZ_CP010978.1"/>
</dbReference>
<gene>
    <name evidence="1" type="ORF">JBW_01568</name>
</gene>
<dbReference type="STRING" id="1192197.JBW_01568"/>
<dbReference type="OrthoDB" id="1684242at2"/>
<name>I9NM89_9FIRM</name>
<evidence type="ECO:0000313" key="1">
    <source>
        <dbReference type="EMBL" id="AJQ26918.1"/>
    </source>
</evidence>
<dbReference type="HOGENOM" id="CLU_1684911_0_0_9"/>
<dbReference type="EMBL" id="CP010978">
    <property type="protein sequence ID" value="AJQ26918.1"/>
    <property type="molecule type" value="Genomic_DNA"/>
</dbReference>
<evidence type="ECO:0000313" key="2">
    <source>
        <dbReference type="Proteomes" id="UP000005361"/>
    </source>
</evidence>
<accession>I9NM89</accession>
<sequence length="156" mass="17372">MKQEKESLDILFPLNFDDIGGEKINLRPFVFGKWPEVIAKSVSIVKTFLKVLSERGEETLDINLSDAGIEASADLFTVVSEIVMEGGEELYDILAISARKDRAWVNELEGEDGIKLLIGTIAVNKDFFTKKVAPMLKTVMKSRKTAELPGEQLPKD</sequence>